<evidence type="ECO:0000313" key="3">
    <source>
        <dbReference type="EMBL" id="HIT37452.1"/>
    </source>
</evidence>
<organism evidence="3 4">
    <name type="scientific">Candidatus Onthousia faecipullorum</name>
    <dbReference type="NCBI Taxonomy" id="2840887"/>
    <lineage>
        <taxon>Bacteria</taxon>
        <taxon>Bacillati</taxon>
        <taxon>Bacillota</taxon>
        <taxon>Bacilli</taxon>
        <taxon>Candidatus Onthousia</taxon>
    </lineage>
</organism>
<accession>A0A9D1KCK5</accession>
<dbReference type="PANTHER" id="PTHR35149">
    <property type="entry name" value="SLL5132 PROTEIN"/>
    <property type="match status" value="1"/>
</dbReference>
<evidence type="ECO:0000259" key="1">
    <source>
        <dbReference type="Pfam" id="PF03235"/>
    </source>
</evidence>
<dbReference type="PANTHER" id="PTHR35149:SF1">
    <property type="entry name" value="DUF5655 DOMAIN-CONTAINING PROTEIN"/>
    <property type="match status" value="1"/>
</dbReference>
<gene>
    <name evidence="3" type="ORF">IAB59_03105</name>
</gene>
<dbReference type="EMBL" id="DVKQ01000041">
    <property type="protein sequence ID" value="HIT37452.1"/>
    <property type="molecule type" value="Genomic_DNA"/>
</dbReference>
<name>A0A9D1KCK5_9FIRM</name>
<dbReference type="InterPro" id="IPR004919">
    <property type="entry name" value="GmrSD_N"/>
</dbReference>
<comment type="caution">
    <text evidence="3">The sequence shown here is derived from an EMBL/GenBank/DDBJ whole genome shotgun (WGS) entry which is preliminary data.</text>
</comment>
<reference evidence="3" key="2">
    <citation type="journal article" date="2021" name="PeerJ">
        <title>Extensive microbial diversity within the chicken gut microbiome revealed by metagenomics and culture.</title>
        <authorList>
            <person name="Gilroy R."/>
            <person name="Ravi A."/>
            <person name="Getino M."/>
            <person name="Pursley I."/>
            <person name="Horton D.L."/>
            <person name="Alikhan N.F."/>
            <person name="Baker D."/>
            <person name="Gharbi K."/>
            <person name="Hall N."/>
            <person name="Watson M."/>
            <person name="Adriaenssens E.M."/>
            <person name="Foster-Nyarko E."/>
            <person name="Jarju S."/>
            <person name="Secka A."/>
            <person name="Antonio M."/>
            <person name="Oren A."/>
            <person name="Chaudhuri R.R."/>
            <person name="La Ragione R."/>
            <person name="Hildebrand F."/>
            <person name="Pallen M.J."/>
        </authorList>
    </citation>
    <scope>NUCLEOTIDE SEQUENCE</scope>
    <source>
        <strain evidence="3">CHK195-26880</strain>
    </source>
</reference>
<feature type="domain" description="GmrSD restriction endonucleases C-terminal" evidence="2">
    <location>
        <begin position="448"/>
        <end position="601"/>
    </location>
</feature>
<sequence length="609" mass="71124">MIKYTEPNNIAQIFSNEKSILYNIPKYQREYTWGQKEWGLLFNDVIENDKGYFLGSIICVDDSVSAWSDAILEVIDGQQRLTSISILLIALYNKLNKKKSQLDEDGLTDLNNIKRELVVKRNGKNISRLKPQVQNNNRDDYFSLLCENDLLLDHEKKNNASNRRIYRAYYYFSNLIDKYIEEVQKDDSNLNEIDILFELVNKFNSAILVSIQVETHKDAYMLFESLNNRGVPLSAIDLIKNLLISVSDDDGKSDDAYSKWKKILSYLGEDYSVQERFFRQFYNAYRDELNEPYKAEGKVKYALGYLATKSTILDIYEKLIKTDYEKFLNRVEKEARNYSILINNASEDGIIEELAQPLFNLDKIQGAPSYILLLYLLSKKAELNLNNKIIANIINYLTKFFVRRNITDYPNTRNLTKIFMDLVALIKDKKGTEIYDLIINNLKANSSSDEIFEAKLKGSIYLDNPDATRFLLCYYEDKFKTNEIYTNLWSRDSSNKYVWTIEHIFPEGENIPVEWVNMIANGNKAMAVEYLNNYAHTLGNLTITGYNQNLSNLSFEKKKNRVNKDGNYIGYRNGLKLNEDIVSKDSWHIEDIKERTNKLVDFFMKEFEL</sequence>
<protein>
    <submittedName>
        <fullName evidence="3">DUF262 domain-containing protein</fullName>
    </submittedName>
</protein>
<proteinExistence type="predicted"/>
<feature type="domain" description="GmrSD restriction endonucleases N-terminal" evidence="1">
    <location>
        <begin position="10"/>
        <end position="243"/>
    </location>
</feature>
<dbReference type="Pfam" id="PF03235">
    <property type="entry name" value="GmrSD_N"/>
    <property type="match status" value="1"/>
</dbReference>
<reference evidence="3" key="1">
    <citation type="submission" date="2020-10" db="EMBL/GenBank/DDBJ databases">
        <authorList>
            <person name="Gilroy R."/>
        </authorList>
    </citation>
    <scope>NUCLEOTIDE SEQUENCE</scope>
    <source>
        <strain evidence="3">CHK195-26880</strain>
    </source>
</reference>
<dbReference type="Proteomes" id="UP000886833">
    <property type="component" value="Unassembled WGS sequence"/>
</dbReference>
<dbReference type="AlphaFoldDB" id="A0A9D1KCK5"/>
<evidence type="ECO:0000259" key="2">
    <source>
        <dbReference type="Pfam" id="PF07510"/>
    </source>
</evidence>
<dbReference type="Pfam" id="PF07510">
    <property type="entry name" value="GmrSD_C"/>
    <property type="match status" value="1"/>
</dbReference>
<dbReference type="InterPro" id="IPR011089">
    <property type="entry name" value="GmrSD_C"/>
</dbReference>
<evidence type="ECO:0000313" key="4">
    <source>
        <dbReference type="Proteomes" id="UP000886833"/>
    </source>
</evidence>